<evidence type="ECO:0000259" key="9">
    <source>
        <dbReference type="Pfam" id="PF13802"/>
    </source>
</evidence>
<feature type="domain" description="Glycosyl hydrolase family 31 C-terminal" evidence="10">
    <location>
        <begin position="536"/>
        <end position="641"/>
    </location>
</feature>
<evidence type="ECO:0000313" key="12">
    <source>
        <dbReference type="Proteomes" id="UP000785679"/>
    </source>
</evidence>
<keyword evidence="3" id="KW-0732">Signal</keyword>
<dbReference type="EMBL" id="RRYP01002232">
    <property type="protein sequence ID" value="TNV85006.1"/>
    <property type="molecule type" value="Genomic_DNA"/>
</dbReference>
<dbReference type="PANTHER" id="PTHR22762:SF54">
    <property type="entry name" value="BCDNA.GH04962"/>
    <property type="match status" value="1"/>
</dbReference>
<dbReference type="PANTHER" id="PTHR22762">
    <property type="entry name" value="ALPHA-GLUCOSIDASE"/>
    <property type="match status" value="1"/>
</dbReference>
<dbReference type="Gene3D" id="3.20.20.80">
    <property type="entry name" value="Glycosidases"/>
    <property type="match status" value="2"/>
</dbReference>
<gene>
    <name evidence="11" type="ORF">FGO68_gene14133</name>
</gene>
<feature type="domain" description="Glycoside hydrolase family 31 TIM barrel" evidence="8">
    <location>
        <begin position="187"/>
        <end position="528"/>
    </location>
</feature>
<keyword evidence="6 7" id="KW-0326">Glycosidase</keyword>
<evidence type="ECO:0008006" key="13">
    <source>
        <dbReference type="Google" id="ProtNLM"/>
    </source>
</evidence>
<evidence type="ECO:0000256" key="6">
    <source>
        <dbReference type="ARBA" id="ARBA00023295"/>
    </source>
</evidence>
<evidence type="ECO:0000256" key="2">
    <source>
        <dbReference type="ARBA" id="ARBA00007806"/>
    </source>
</evidence>
<dbReference type="SUPFAM" id="SSF51445">
    <property type="entry name" value="(Trans)glycosidases"/>
    <property type="match status" value="1"/>
</dbReference>
<evidence type="ECO:0000256" key="5">
    <source>
        <dbReference type="ARBA" id="ARBA00023180"/>
    </source>
</evidence>
<dbReference type="InterPro" id="IPR025887">
    <property type="entry name" value="Glyco_hydro_31_N_dom"/>
</dbReference>
<dbReference type="SUPFAM" id="SSF51011">
    <property type="entry name" value="Glycosyl hydrolase domain"/>
    <property type="match status" value="1"/>
</dbReference>
<protein>
    <recommendedName>
        <fullName evidence="13">Glycoside hydrolase family 31 N-terminal domain-containing protein</fullName>
    </recommendedName>
</protein>
<keyword evidence="5" id="KW-0325">Glycoprotein</keyword>
<evidence type="ECO:0000259" key="8">
    <source>
        <dbReference type="Pfam" id="PF01055"/>
    </source>
</evidence>
<evidence type="ECO:0000256" key="4">
    <source>
        <dbReference type="ARBA" id="ARBA00022801"/>
    </source>
</evidence>
<dbReference type="InterPro" id="IPR013780">
    <property type="entry name" value="Glyco_hydro_b"/>
</dbReference>
<dbReference type="InterPro" id="IPR048395">
    <property type="entry name" value="Glyco_hydro_31_C"/>
</dbReference>
<dbReference type="InterPro" id="IPR000322">
    <property type="entry name" value="Glyco_hydro_31_TIM"/>
</dbReference>
<dbReference type="GO" id="GO:0006491">
    <property type="term" value="P:N-glycan processing"/>
    <property type="evidence" value="ECO:0007669"/>
    <property type="project" value="TreeGrafter"/>
</dbReference>
<dbReference type="AlphaFoldDB" id="A0A8J8P082"/>
<dbReference type="Pfam" id="PF13802">
    <property type="entry name" value="Gal_mutarotas_2"/>
    <property type="match status" value="1"/>
</dbReference>
<evidence type="ECO:0000313" key="11">
    <source>
        <dbReference type="EMBL" id="TNV85006.1"/>
    </source>
</evidence>
<name>A0A8J8P082_HALGN</name>
<evidence type="ECO:0000256" key="7">
    <source>
        <dbReference type="RuleBase" id="RU361185"/>
    </source>
</evidence>
<dbReference type="Pfam" id="PF01055">
    <property type="entry name" value="Glyco_hydro_31_2nd"/>
    <property type="match status" value="1"/>
</dbReference>
<accession>A0A8J8P082</accession>
<dbReference type="GO" id="GO:0005975">
    <property type="term" value="P:carbohydrate metabolic process"/>
    <property type="evidence" value="ECO:0007669"/>
    <property type="project" value="InterPro"/>
</dbReference>
<dbReference type="CDD" id="cd14752">
    <property type="entry name" value="GH31_N"/>
    <property type="match status" value="1"/>
</dbReference>
<dbReference type="Pfam" id="PF21365">
    <property type="entry name" value="Glyco_hydro_31_3rd"/>
    <property type="match status" value="1"/>
</dbReference>
<reference evidence="11" key="1">
    <citation type="submission" date="2019-06" db="EMBL/GenBank/DDBJ databases">
        <authorList>
            <person name="Zheng W."/>
        </authorList>
    </citation>
    <scope>NUCLEOTIDE SEQUENCE</scope>
    <source>
        <strain evidence="11">QDHG01</strain>
    </source>
</reference>
<comment type="pathway">
    <text evidence="1">Glycan metabolism.</text>
</comment>
<dbReference type="Gene3D" id="2.60.40.1760">
    <property type="entry name" value="glycosyl hydrolase (family 31)"/>
    <property type="match status" value="1"/>
</dbReference>
<comment type="caution">
    <text evidence="11">The sequence shown here is derived from an EMBL/GenBank/DDBJ whole genome shotgun (WGS) entry which is preliminary data.</text>
</comment>
<dbReference type="OrthoDB" id="440381at2759"/>
<keyword evidence="12" id="KW-1185">Reference proteome</keyword>
<proteinExistence type="inferred from homology"/>
<evidence type="ECO:0000256" key="3">
    <source>
        <dbReference type="ARBA" id="ARBA00022729"/>
    </source>
</evidence>
<comment type="similarity">
    <text evidence="2 7">Belongs to the glycosyl hydrolase 31 family.</text>
</comment>
<evidence type="ECO:0000256" key="1">
    <source>
        <dbReference type="ARBA" id="ARBA00004881"/>
    </source>
</evidence>
<organism evidence="11 12">
    <name type="scientific">Halteria grandinella</name>
    <dbReference type="NCBI Taxonomy" id="5974"/>
    <lineage>
        <taxon>Eukaryota</taxon>
        <taxon>Sar</taxon>
        <taxon>Alveolata</taxon>
        <taxon>Ciliophora</taxon>
        <taxon>Intramacronucleata</taxon>
        <taxon>Spirotrichea</taxon>
        <taxon>Stichotrichia</taxon>
        <taxon>Sporadotrichida</taxon>
        <taxon>Halteriidae</taxon>
        <taxon>Halteria</taxon>
    </lineage>
</organism>
<sequence>MNLEKECLTELITNLPDNKIEEYFAKEHYKVRPSAANGYVKNSLDFRESHSVGFFLPSRNLFGLPERPDKFKLKTTLKIGEDPYRLTALDIFPHENYSKKPLYSSLPYLTSHSNKGDQSILWMNAAETWVDIYDDELIRGFPLKNEGSFVDFVSESGQLEFFLFGSRLPKVSAKRVQNILSGIIGFPALPPIFALGYHYSKWEKDLSASKLIEWNYEFTRFKFPVDSFWLDIPYAQANYQYFKFDESKFPAHVFNIAKNKIKDANRQLVVITDPHLSIDSNNHAYLGAAKKHRTNEQILVKNSQLKQYKGQCWPGISSYIDFMNPQGSEYWGGLYGYGTFQGTDENFHVWLDMNEPSVFDGPEGTLPKDSVFTMEDGSYTQSKDVKNLYGLKMAEATYRGLLKRDNLNKRPFILTRSSFFGTQKFAAKWTGDNTASLEDLRLSISQLLSLSISGIPFVGVDVPGFYGNPDKELYSLFYQLGALFPFFRAHGHIQSSNREPYKQPLDIQQQVRQSINIRYDLIQYLYSQFYLTTQNGAPLMRPLWHEFPNDIECIDIETEFMLGDSMLIAPKLEPHMLNRSKAFLEEQQQTYYTVPLYLPLETDWYFWYSKEEVISPQLQETINFILKENQQGIFVKAGTILPIKTHEGKLSILSALSDPLKLEIFLDKDESARGTLYLDDGQTLDHLKRGLWTHFDFLFQNLTLSVAVKAGDESLFSRLPSFLENLKIDSIQVFGANNLNISGYSLYQGEVLKVTNTGNRVQDIKINMGDLVYRGSKPGYQPILQFFR</sequence>
<dbReference type="GO" id="GO:0090599">
    <property type="term" value="F:alpha-glucosidase activity"/>
    <property type="evidence" value="ECO:0007669"/>
    <property type="project" value="TreeGrafter"/>
</dbReference>
<dbReference type="Gene3D" id="2.60.40.1180">
    <property type="entry name" value="Golgi alpha-mannosidase II"/>
    <property type="match status" value="2"/>
</dbReference>
<feature type="domain" description="Glycoside hydrolase family 31 N-terminal" evidence="9">
    <location>
        <begin position="55"/>
        <end position="131"/>
    </location>
</feature>
<keyword evidence="4 7" id="KW-0378">Hydrolase</keyword>
<dbReference type="Proteomes" id="UP000785679">
    <property type="component" value="Unassembled WGS sequence"/>
</dbReference>
<dbReference type="InterPro" id="IPR017853">
    <property type="entry name" value="GH"/>
</dbReference>
<evidence type="ECO:0000259" key="10">
    <source>
        <dbReference type="Pfam" id="PF21365"/>
    </source>
</evidence>